<dbReference type="SUPFAM" id="SSF47473">
    <property type="entry name" value="EF-hand"/>
    <property type="match status" value="1"/>
</dbReference>
<dbReference type="GO" id="GO:0005509">
    <property type="term" value="F:calcium ion binding"/>
    <property type="evidence" value="ECO:0007669"/>
    <property type="project" value="InterPro"/>
</dbReference>
<evidence type="ECO:0000313" key="3">
    <source>
        <dbReference type="EMBL" id="ADX47205.1"/>
    </source>
</evidence>
<dbReference type="PROSITE" id="PS50222">
    <property type="entry name" value="EF_HAND_2"/>
    <property type="match status" value="4"/>
</dbReference>
<dbReference type="CDD" id="cd00051">
    <property type="entry name" value="EFh"/>
    <property type="match status" value="1"/>
</dbReference>
<feature type="domain" description="EF-hand" evidence="2">
    <location>
        <begin position="120"/>
        <end position="149"/>
    </location>
</feature>
<sequence length="348" mass="34389">MTTISSVGGSAWSSAAAMQRAQQRRGPSPEDMLSKLDSDGNGSVSGTELQGLLDKVAKKGGAGGTAADASDLVSRYDSDGDGNLNAQELGKTLESLMPQRSTMDFAQARGAGAGQGQAGDNLFGKVDADGDGSVSQAELQSLVAKMSGASDSSTSATDAESAELFKKLDSDGDGQLTEAEFDAGRPSSDRDGSRVAGGMPPPPGGAGGPGGPGGPAGARSTSATSDSTTYDPLDTNEDGTVSAAERAAGAASGKDAVTALFTAIDTDGDKTMSNSEAQSFIAQLASQYAAASSTADASGSSGTASNAATGDGRRLDVARLADMARQQYEAAAADWAGKGRSSAVSAVA</sequence>
<feature type="domain" description="EF-hand" evidence="2">
    <location>
        <begin position="156"/>
        <end position="191"/>
    </location>
</feature>
<dbReference type="OrthoDB" id="8903766at2"/>
<name>F0Q975_PARA1</name>
<feature type="domain" description="EF-hand" evidence="2">
    <location>
        <begin position="30"/>
        <end position="59"/>
    </location>
</feature>
<dbReference type="Gene3D" id="1.10.238.10">
    <property type="entry name" value="EF-hand"/>
    <property type="match status" value="3"/>
</dbReference>
<dbReference type="Pfam" id="PF13499">
    <property type="entry name" value="EF-hand_7"/>
    <property type="match status" value="1"/>
</dbReference>
<feature type="compositionally biased region" description="Low complexity" evidence="1">
    <location>
        <begin position="217"/>
        <end position="229"/>
    </location>
</feature>
<organism evidence="3 4">
    <name type="scientific">Paracidovorax avenae (strain ATCC 19860 / DSM 7227 / CCUG 15838 / JCM 20985 / LMG 2117 / NCPPB 1011)</name>
    <name type="common">Acidovorax avenae</name>
    <dbReference type="NCBI Taxonomy" id="643561"/>
    <lineage>
        <taxon>Bacteria</taxon>
        <taxon>Pseudomonadati</taxon>
        <taxon>Pseudomonadota</taxon>
        <taxon>Betaproteobacteria</taxon>
        <taxon>Burkholderiales</taxon>
        <taxon>Comamonadaceae</taxon>
        <taxon>Paracidovorax</taxon>
    </lineage>
</organism>
<protein>
    <submittedName>
        <fullName evidence="3">EF-Hand, calmodulin</fullName>
    </submittedName>
</protein>
<dbReference type="PANTHER" id="PTHR10827">
    <property type="entry name" value="RETICULOCALBIN"/>
    <property type="match status" value="1"/>
</dbReference>
<feature type="compositionally biased region" description="Gly residues" evidence="1">
    <location>
        <begin position="205"/>
        <end position="216"/>
    </location>
</feature>
<proteinExistence type="predicted"/>
<dbReference type="InterPro" id="IPR011992">
    <property type="entry name" value="EF-hand-dom_pair"/>
</dbReference>
<dbReference type="Pfam" id="PF13202">
    <property type="entry name" value="EF-hand_5"/>
    <property type="match status" value="1"/>
</dbReference>
<dbReference type="InterPro" id="IPR002048">
    <property type="entry name" value="EF_hand_dom"/>
</dbReference>
<feature type="domain" description="EF-hand" evidence="2">
    <location>
        <begin position="64"/>
        <end position="99"/>
    </location>
</feature>
<dbReference type="HOGENOM" id="CLU_796019_0_0_4"/>
<accession>F0Q975</accession>
<dbReference type="Proteomes" id="UP000002482">
    <property type="component" value="Chromosome"/>
</dbReference>
<dbReference type="PANTHER" id="PTHR10827:SF52">
    <property type="entry name" value="IP16409P"/>
    <property type="match status" value="1"/>
</dbReference>
<keyword evidence="4" id="KW-1185">Reference proteome</keyword>
<feature type="compositionally biased region" description="Low complexity" evidence="1">
    <location>
        <begin position="149"/>
        <end position="159"/>
    </location>
</feature>
<dbReference type="AlphaFoldDB" id="F0Q975"/>
<feature type="compositionally biased region" description="Low complexity" evidence="1">
    <location>
        <begin position="240"/>
        <end position="255"/>
    </location>
</feature>
<dbReference type="GeneID" id="34235742"/>
<gene>
    <name evidence="3" type="ordered locus">Acav_3303</name>
</gene>
<dbReference type="RefSeq" id="WP_013595691.1">
    <property type="nucleotide sequence ID" value="NC_015138.1"/>
</dbReference>
<reference evidence="3" key="1">
    <citation type="submission" date="2011-02" db="EMBL/GenBank/DDBJ databases">
        <title>Complete sequence of Acidovorax avenae subsp. avenae ATCC 19860.</title>
        <authorList>
            <consortium name="US DOE Joint Genome Institute"/>
            <person name="Lucas S."/>
            <person name="Copeland A."/>
            <person name="Lapidus A."/>
            <person name="Cheng J.-F."/>
            <person name="Goodwin L."/>
            <person name="Pitluck S."/>
            <person name="Chertkov O."/>
            <person name="Held B."/>
            <person name="Detter J.C."/>
            <person name="Han C."/>
            <person name="Tapia R."/>
            <person name="Land M."/>
            <person name="Hauser L."/>
            <person name="Kyrpides N."/>
            <person name="Ivanova N."/>
            <person name="Ovchinnikova G."/>
            <person name="Pagani I."/>
            <person name="Gordon S."/>
            <person name="Woyke T."/>
        </authorList>
    </citation>
    <scope>NUCLEOTIDE SEQUENCE</scope>
    <source>
        <strain evidence="3">ATCC 19860</strain>
    </source>
</reference>
<evidence type="ECO:0000256" key="1">
    <source>
        <dbReference type="SAM" id="MobiDB-lite"/>
    </source>
</evidence>
<dbReference type="PROSITE" id="PS00018">
    <property type="entry name" value="EF_HAND_1"/>
    <property type="match status" value="4"/>
</dbReference>
<dbReference type="NCBIfam" id="NF041410">
    <property type="entry name" value="XopAW"/>
    <property type="match status" value="1"/>
</dbReference>
<feature type="compositionally biased region" description="Low complexity" evidence="1">
    <location>
        <begin position="291"/>
        <end position="310"/>
    </location>
</feature>
<evidence type="ECO:0000259" key="2">
    <source>
        <dbReference type="PROSITE" id="PS50222"/>
    </source>
</evidence>
<feature type="compositionally biased region" description="Low complexity" evidence="1">
    <location>
        <begin position="1"/>
        <end position="25"/>
    </location>
</feature>
<evidence type="ECO:0000313" key="4">
    <source>
        <dbReference type="Proteomes" id="UP000002482"/>
    </source>
</evidence>
<feature type="region of interest" description="Disordered" evidence="1">
    <location>
        <begin position="1"/>
        <end position="255"/>
    </location>
</feature>
<dbReference type="EMBL" id="CP002521">
    <property type="protein sequence ID" value="ADX47205.1"/>
    <property type="molecule type" value="Genomic_DNA"/>
</dbReference>
<dbReference type="InterPro" id="IPR018247">
    <property type="entry name" value="EF_Hand_1_Ca_BS"/>
</dbReference>
<feature type="region of interest" description="Disordered" evidence="1">
    <location>
        <begin position="291"/>
        <end position="313"/>
    </location>
</feature>
<dbReference type="KEGG" id="aaa:Acav_3303"/>
<dbReference type="SMART" id="SM00054">
    <property type="entry name" value="EFh"/>
    <property type="match status" value="5"/>
</dbReference>